<protein>
    <submittedName>
        <fullName evidence="2">Uncharacterized protein</fullName>
    </submittedName>
</protein>
<feature type="region of interest" description="Disordered" evidence="1">
    <location>
        <begin position="1"/>
        <end position="58"/>
    </location>
</feature>
<evidence type="ECO:0000256" key="1">
    <source>
        <dbReference type="SAM" id="MobiDB-lite"/>
    </source>
</evidence>
<feature type="region of interest" description="Disordered" evidence="1">
    <location>
        <begin position="100"/>
        <end position="129"/>
    </location>
</feature>
<feature type="region of interest" description="Disordered" evidence="1">
    <location>
        <begin position="182"/>
        <end position="220"/>
    </location>
</feature>
<name>A0A6A6H8K1_VIRVR</name>
<dbReference type="EMBL" id="ML991801">
    <property type="protein sequence ID" value="KAF2234131.1"/>
    <property type="molecule type" value="Genomic_DNA"/>
</dbReference>
<feature type="compositionally biased region" description="Polar residues" evidence="1">
    <location>
        <begin position="1"/>
        <end position="18"/>
    </location>
</feature>
<reference evidence="2" key="1">
    <citation type="journal article" date="2020" name="Stud. Mycol.">
        <title>101 Dothideomycetes genomes: a test case for predicting lifestyles and emergence of pathogens.</title>
        <authorList>
            <person name="Haridas S."/>
            <person name="Albert R."/>
            <person name="Binder M."/>
            <person name="Bloem J."/>
            <person name="Labutti K."/>
            <person name="Salamov A."/>
            <person name="Andreopoulos B."/>
            <person name="Baker S."/>
            <person name="Barry K."/>
            <person name="Bills G."/>
            <person name="Bluhm B."/>
            <person name="Cannon C."/>
            <person name="Castanera R."/>
            <person name="Culley D."/>
            <person name="Daum C."/>
            <person name="Ezra D."/>
            <person name="Gonzalez J."/>
            <person name="Henrissat B."/>
            <person name="Kuo A."/>
            <person name="Liang C."/>
            <person name="Lipzen A."/>
            <person name="Lutzoni F."/>
            <person name="Magnuson J."/>
            <person name="Mondo S."/>
            <person name="Nolan M."/>
            <person name="Ohm R."/>
            <person name="Pangilinan J."/>
            <person name="Park H.-J."/>
            <person name="Ramirez L."/>
            <person name="Alfaro M."/>
            <person name="Sun H."/>
            <person name="Tritt A."/>
            <person name="Yoshinaga Y."/>
            <person name="Zwiers L.-H."/>
            <person name="Turgeon B."/>
            <person name="Goodwin S."/>
            <person name="Spatafora J."/>
            <person name="Crous P."/>
            <person name="Grigoriev I."/>
        </authorList>
    </citation>
    <scope>NUCLEOTIDE SEQUENCE</scope>
    <source>
        <strain evidence="2">Tuck. ex Michener</strain>
    </source>
</reference>
<evidence type="ECO:0000313" key="3">
    <source>
        <dbReference type="Proteomes" id="UP000800092"/>
    </source>
</evidence>
<feature type="compositionally biased region" description="Basic and acidic residues" evidence="1">
    <location>
        <begin position="24"/>
        <end position="35"/>
    </location>
</feature>
<proteinExistence type="predicted"/>
<sequence>MPHSAANRTTRRNVSLTGGQQGERSGRSKEKEVVSREGSSSTSLTRGRLARHDERVYPRDQHYTQNVILDEQLHDYYRASHRYLHQDEPEEDLLSDAGASRNTAREVDPSVEQNLGLHHRPLTSSQPPLKRFATIDGANEPFPTYVKRSMSDTGIGFGDMEGVQRREENAELLSNEVLNLKRTNSTSTGRITAFPEKRTRLQPDSVSEQVHEREEGSPEH</sequence>
<gene>
    <name evidence="2" type="ORF">EV356DRAFT_180234</name>
</gene>
<accession>A0A6A6H8K1</accession>
<evidence type="ECO:0000313" key="2">
    <source>
        <dbReference type="EMBL" id="KAF2234131.1"/>
    </source>
</evidence>
<dbReference type="AlphaFoldDB" id="A0A6A6H8K1"/>
<keyword evidence="3" id="KW-1185">Reference proteome</keyword>
<feature type="compositionally biased region" description="Basic and acidic residues" evidence="1">
    <location>
        <begin position="209"/>
        <end position="220"/>
    </location>
</feature>
<dbReference type="Proteomes" id="UP000800092">
    <property type="component" value="Unassembled WGS sequence"/>
</dbReference>
<organism evidence="2 3">
    <name type="scientific">Viridothelium virens</name>
    <name type="common">Speckled blister lichen</name>
    <name type="synonym">Trypethelium virens</name>
    <dbReference type="NCBI Taxonomy" id="1048519"/>
    <lineage>
        <taxon>Eukaryota</taxon>
        <taxon>Fungi</taxon>
        <taxon>Dikarya</taxon>
        <taxon>Ascomycota</taxon>
        <taxon>Pezizomycotina</taxon>
        <taxon>Dothideomycetes</taxon>
        <taxon>Dothideomycetes incertae sedis</taxon>
        <taxon>Trypetheliales</taxon>
        <taxon>Trypetheliaceae</taxon>
        <taxon>Viridothelium</taxon>
    </lineage>
</organism>